<dbReference type="RefSeq" id="WP_040137365.1">
    <property type="nucleotide sequence ID" value="NZ_CP007796.1"/>
</dbReference>
<proteinExistence type="predicted"/>
<protein>
    <recommendedName>
        <fullName evidence="5">Nuclear transport factor 2 family protein</fullName>
    </recommendedName>
</protein>
<name>A0A060DXH8_9PROT</name>
<dbReference type="AlphaFoldDB" id="A0A060DXH8"/>
<evidence type="ECO:0000313" key="3">
    <source>
        <dbReference type="Proteomes" id="UP000027186"/>
    </source>
</evidence>
<gene>
    <name evidence="1" type="ORF">ABAZ39_27200</name>
    <name evidence="2" type="ORF">C1S70_06195</name>
</gene>
<geneLocation type="plasmid" evidence="1 3">
    <name>AbAZ39_p3</name>
</geneLocation>
<accession>A0A060DXH8</accession>
<dbReference type="Proteomes" id="UP000027186">
    <property type="component" value="Plasmid AbAZ39_p3"/>
</dbReference>
<geneLocation type="plasmid" evidence="2">
    <name>p2unnamed</name>
</geneLocation>
<accession>A0A2K1G595</accession>
<evidence type="ECO:0000313" key="4">
    <source>
        <dbReference type="Proteomes" id="UP000236268"/>
    </source>
</evidence>
<dbReference type="KEGG" id="abq:ABAZ39_27200"/>
<reference evidence="1 3" key="1">
    <citation type="journal article" date="2014" name="Genome Announc.">
        <title>Complete Genome Sequence of the Model Rhizosphere Strain Azospirillum brasilense Az39, Successfully Applied in Agriculture.</title>
        <authorList>
            <person name="Rivera D."/>
            <person name="Revale S."/>
            <person name="Molina R."/>
            <person name="Gualpa J."/>
            <person name="Puente M."/>
            <person name="Maroniche G."/>
            <person name="Paris G."/>
            <person name="Baker D."/>
            <person name="Clavijo B."/>
            <person name="McLay K."/>
            <person name="Spaepen S."/>
            <person name="Perticari A."/>
            <person name="Vazquez M."/>
            <person name="Wisniewski-Dye F."/>
            <person name="Watkins C."/>
            <person name="Martinez-Abarca F."/>
            <person name="Vanderleyden J."/>
            <person name="Cassan F."/>
        </authorList>
    </citation>
    <scope>NUCLEOTIDE SEQUENCE [LARGE SCALE GENOMIC DNA]</scope>
    <source>
        <strain evidence="1 3">Az39</strain>
        <plasmid evidence="1">AbAZ39_p3</plasmid>
    </source>
</reference>
<reference evidence="2 4" key="2">
    <citation type="submission" date="2018-01" db="EMBL/GenBank/DDBJ databases">
        <title>Whole genome sequence of Azospirillum brasilense REC3 isolated from strawberry roots.</title>
        <authorList>
            <person name="Fontana C.A."/>
            <person name="Salazar S.M."/>
            <person name="Bassi D."/>
            <person name="Puglisi E."/>
            <person name="Lovaisa N.C."/>
            <person name="Toffoli L.M."/>
            <person name="Pedraza R."/>
            <person name="Cocconcelli P.S."/>
        </authorList>
    </citation>
    <scope>NUCLEOTIDE SEQUENCE [LARGE SCALE GENOMIC DNA]</scope>
    <source>
        <strain evidence="2 4">REC3</strain>
        <plasmid evidence="2">p2unnamed</plasmid>
    </source>
</reference>
<dbReference type="Proteomes" id="UP000236268">
    <property type="component" value="Unassembled WGS sequence"/>
</dbReference>
<organism evidence="1 3">
    <name type="scientific">Azospirillum argentinense</name>
    <dbReference type="NCBI Taxonomy" id="2970906"/>
    <lineage>
        <taxon>Bacteria</taxon>
        <taxon>Pseudomonadati</taxon>
        <taxon>Pseudomonadota</taxon>
        <taxon>Alphaproteobacteria</taxon>
        <taxon>Rhodospirillales</taxon>
        <taxon>Azospirillaceae</taxon>
        <taxon>Azospirillum</taxon>
    </lineage>
</organism>
<dbReference type="EMBL" id="CP007796">
    <property type="protein sequence ID" value="AIB15559.1"/>
    <property type="molecule type" value="Genomic_DNA"/>
</dbReference>
<keyword evidence="1" id="KW-0614">Plasmid</keyword>
<evidence type="ECO:0000313" key="1">
    <source>
        <dbReference type="EMBL" id="AIB15559.1"/>
    </source>
</evidence>
<sequence length="130" mass="13916">MTDTSGGTLPDTEQLITLLTGTFSAEETNKGMDMSYISVFRPDMTFSTDGAITMGENQSPFHSRGTWTVEDAVMQFHFTESSVPGLAGTDSGNQILSVDLRTAVFRSSNGSEIVMHRVPADTAASQGDGR</sequence>
<dbReference type="EMBL" id="POWG01000004">
    <property type="protein sequence ID" value="PNQ99948.1"/>
    <property type="molecule type" value="Genomic_DNA"/>
</dbReference>
<evidence type="ECO:0000313" key="2">
    <source>
        <dbReference type="EMBL" id="PNQ99948.1"/>
    </source>
</evidence>
<evidence type="ECO:0008006" key="5">
    <source>
        <dbReference type="Google" id="ProtNLM"/>
    </source>
</evidence>